<name>A0A3E1RDY0_9BURK</name>
<dbReference type="Proteomes" id="UP000260665">
    <property type="component" value="Unassembled WGS sequence"/>
</dbReference>
<dbReference type="AlphaFoldDB" id="A0A3E1RDY0"/>
<dbReference type="EMBL" id="QFZK01000003">
    <property type="protein sequence ID" value="RFO97578.1"/>
    <property type="molecule type" value="Genomic_DNA"/>
</dbReference>
<accession>A0A3E1RDY0</accession>
<keyword evidence="1" id="KW-1133">Transmembrane helix</keyword>
<organism evidence="2 3">
    <name type="scientific">Rhodoferax lacus</name>
    <dbReference type="NCBI Taxonomy" id="2184758"/>
    <lineage>
        <taxon>Bacteria</taxon>
        <taxon>Pseudomonadati</taxon>
        <taxon>Pseudomonadota</taxon>
        <taxon>Betaproteobacteria</taxon>
        <taxon>Burkholderiales</taxon>
        <taxon>Comamonadaceae</taxon>
        <taxon>Rhodoferax</taxon>
    </lineage>
</organism>
<feature type="transmembrane region" description="Helical" evidence="1">
    <location>
        <begin position="79"/>
        <end position="99"/>
    </location>
</feature>
<keyword evidence="1" id="KW-0812">Transmembrane</keyword>
<protein>
    <submittedName>
        <fullName evidence="2">Uncharacterized protein</fullName>
    </submittedName>
</protein>
<sequence>MNWVALGAGLVSFGTVALVLLGYGVSLAVESTFAIPHAAVFESTFELMDLASIAMLEMIPALTQALADGSLILRVYRSFAPLLGVIVGLLVLLGGIGWFCEPPRKPDPQATPARSTKPASRLHWGLTARHYLMRYALLGLWVLLSPLLSLLGILATVLLAAVLAIVPVIGMSAGKAHIEKWVLGPAQCRPVQTLDALRRSTRLAADSSASAPRYADCVALTKDAARIAAGRVIFYTSKAVVLVDDTGRAKRVPTGDVVVEVIDAL</sequence>
<reference evidence="2 3" key="1">
    <citation type="submission" date="2018-05" db="EMBL/GenBank/DDBJ databases">
        <title>Rhodoferax soyangensis sp.nov., isolated from an oligotrophic freshwater lake.</title>
        <authorList>
            <person name="Park M."/>
        </authorList>
    </citation>
    <scope>NUCLEOTIDE SEQUENCE [LARGE SCALE GENOMIC DNA]</scope>
    <source>
        <strain evidence="2 3">IMCC26218</strain>
    </source>
</reference>
<keyword evidence="3" id="KW-1185">Reference proteome</keyword>
<evidence type="ECO:0000313" key="2">
    <source>
        <dbReference type="EMBL" id="RFO97578.1"/>
    </source>
</evidence>
<gene>
    <name evidence="2" type="ORF">DIC66_06855</name>
</gene>
<comment type="caution">
    <text evidence="2">The sequence shown here is derived from an EMBL/GenBank/DDBJ whole genome shotgun (WGS) entry which is preliminary data.</text>
</comment>
<evidence type="ECO:0000256" key="1">
    <source>
        <dbReference type="SAM" id="Phobius"/>
    </source>
</evidence>
<evidence type="ECO:0000313" key="3">
    <source>
        <dbReference type="Proteomes" id="UP000260665"/>
    </source>
</evidence>
<proteinExistence type="predicted"/>
<feature type="transmembrane region" description="Helical" evidence="1">
    <location>
        <begin position="140"/>
        <end position="170"/>
    </location>
</feature>
<keyword evidence="1" id="KW-0472">Membrane</keyword>